<evidence type="ECO:0000256" key="1">
    <source>
        <dbReference type="SAM" id="Phobius"/>
    </source>
</evidence>
<name>A0A1A5Y9Q5_9BACL</name>
<gene>
    <name evidence="2" type="ORF">A7K91_01425</name>
</gene>
<dbReference type="AlphaFoldDB" id="A0A1A5Y9Q5"/>
<dbReference type="STRING" id="1844972.A7K91_01425"/>
<comment type="caution">
    <text evidence="2">The sequence shown here is derived from an EMBL/GenBank/DDBJ whole genome shotgun (WGS) entry which is preliminary data.</text>
</comment>
<feature type="transmembrane region" description="Helical" evidence="1">
    <location>
        <begin position="58"/>
        <end position="78"/>
    </location>
</feature>
<keyword evidence="1" id="KW-0812">Transmembrane</keyword>
<feature type="transmembrane region" description="Helical" evidence="1">
    <location>
        <begin position="93"/>
        <end position="111"/>
    </location>
</feature>
<sequence length="189" mass="21504">MIDWLMSWPTWQMTRIFGITAYLLLFGGMALGMLYGYPFAKGPLKAELYKWHMRLTQWGTLLAMFHAAILVIDTYSPFTWKELLIPFTAHEHPLWYGLGTLSLYGMFLLLLTTDLRPKLKKTFWLAIHMLSYPVFLTAMLHGVKAGTDSSHPLVQAMYIITLAVTLALFGGRMWLRGSAKSVQAARRAG</sequence>
<keyword evidence="1" id="KW-1133">Transmembrane helix</keyword>
<reference evidence="2 3" key="1">
    <citation type="submission" date="2016-05" db="EMBL/GenBank/DDBJ databases">
        <title>Paenibacillus oryzae. sp. nov., isolated from the rice root.</title>
        <authorList>
            <person name="Zhang J."/>
            <person name="Zhang X."/>
        </authorList>
    </citation>
    <scope>NUCLEOTIDE SEQUENCE [LARGE SCALE GENOMIC DNA]</scope>
    <source>
        <strain evidence="2 3">1DrF-4</strain>
    </source>
</reference>
<evidence type="ECO:0000313" key="2">
    <source>
        <dbReference type="EMBL" id="OBR62308.1"/>
    </source>
</evidence>
<feature type="transmembrane region" description="Helical" evidence="1">
    <location>
        <begin position="123"/>
        <end position="143"/>
    </location>
</feature>
<organism evidence="2 3">
    <name type="scientific">Paenibacillus oryzae</name>
    <dbReference type="NCBI Taxonomy" id="1844972"/>
    <lineage>
        <taxon>Bacteria</taxon>
        <taxon>Bacillati</taxon>
        <taxon>Bacillota</taxon>
        <taxon>Bacilli</taxon>
        <taxon>Bacillales</taxon>
        <taxon>Paenibacillaceae</taxon>
        <taxon>Paenibacillus</taxon>
    </lineage>
</organism>
<evidence type="ECO:0008006" key="4">
    <source>
        <dbReference type="Google" id="ProtNLM"/>
    </source>
</evidence>
<proteinExistence type="predicted"/>
<feature type="transmembrane region" description="Helical" evidence="1">
    <location>
        <begin position="16"/>
        <end position="37"/>
    </location>
</feature>
<dbReference type="EMBL" id="LYPA01000080">
    <property type="protein sequence ID" value="OBR62308.1"/>
    <property type="molecule type" value="Genomic_DNA"/>
</dbReference>
<keyword evidence="3" id="KW-1185">Reference proteome</keyword>
<keyword evidence="1" id="KW-0472">Membrane</keyword>
<dbReference type="Proteomes" id="UP000092024">
    <property type="component" value="Unassembled WGS sequence"/>
</dbReference>
<feature type="transmembrane region" description="Helical" evidence="1">
    <location>
        <begin position="155"/>
        <end position="175"/>
    </location>
</feature>
<dbReference type="OrthoDB" id="6656329at2"/>
<dbReference type="RefSeq" id="WP_068687168.1">
    <property type="nucleotide sequence ID" value="NZ_LYPA01000080.1"/>
</dbReference>
<protein>
    <recommendedName>
        <fullName evidence="4">Ferric oxidoreductase domain-containing protein</fullName>
    </recommendedName>
</protein>
<evidence type="ECO:0000313" key="3">
    <source>
        <dbReference type="Proteomes" id="UP000092024"/>
    </source>
</evidence>
<accession>A0A1A5Y9Q5</accession>